<proteinExistence type="predicted"/>
<dbReference type="Gene3D" id="1.10.287.130">
    <property type="match status" value="1"/>
</dbReference>
<evidence type="ECO:0000313" key="16">
    <source>
        <dbReference type="EMBL" id="QEM10681.1"/>
    </source>
</evidence>
<comment type="catalytic activity">
    <reaction evidence="1">
        <text>ATP + protein L-histidine = ADP + protein N-phospho-L-histidine.</text>
        <dbReference type="EC" id="2.7.13.3"/>
    </reaction>
</comment>
<keyword evidence="10" id="KW-0804">Transcription</keyword>
<accession>A0A5C1I0B4</accession>
<dbReference type="PROSITE" id="PS50109">
    <property type="entry name" value="HIS_KIN"/>
    <property type="match status" value="1"/>
</dbReference>
<sequence>MSVFSTVIMMRGAVLFIFFISLLGINRLNGQTPASFTGNDIRSFALKSYTTHDGLPSENVTSALKDSRGYMWIGTDNGLCRFDGYTFQNLVNIPGNTASISSNYINALAEDKNGKIWVGTMDGLNVFDPNTEKFERFYHSDKASQSLSNNKIFSILCDKEGVIWIGTDDGFDQFVAGSRSFITYKPNAHSKFAIKGKSVNAIVEDNKNNLWLGNWNGGLNKFDKVNKRFTNYLQAESVHAKSPNDIWSLFYDKKTDCIWVGTYWSGLFCFEPNSLHYMRFSSHDNINIGAFCIESANDSSLVVGSNAGFYFVNKENGQWHKIGDANSIADSYVYNDGAGIMWLCGKDALTKVDFTQYKFHFIPLSITPREAKSMLLQGDILWLATNDGLYQFDLKEKKSRLFRHSADPASISSNQIGKIYLDHEGVLWAATENGFDKFDSRSNNFIHHFHHSALSNFFNEDVFRDILEVNPHEYWLATDAGLKIYNEEKKQFKHFYNDDRNPNSIASNHIYNLLKDHKGNVWIGTSGNGVDRFDPKTGIFHHYTYNDKLTGCLSNNIVHCVFEDSKQNIWICTADGLDEYIPASDSFIVYSRKNGFASNVFNNLIADGLGDLWINSATGISKFTPGTLAVTNFDEGDGVFSHSLIYQSSDGQMYLGGNSGVVVFDPSKIKWNNKIPRIYFSDFQVFNKSVIPGANSPLTKPVSLADTVVLDYDQNVFSIEFVTLNYTHSEKNLYKYKLDGFDEKWNFNNNQRKVTYTNLNPGTYTFKVIASNNDGIWNTHPKSLVIIISPPWYRTWWAYSLYAIFVGGLIYLYLLYRDHQAKLKYEIQIAHYESEKEKELSERKLAFFTNISHEFRTPLTLIINPIKEILYAPGKSVDTSNLTIVYRNARRLLGLVDQLLLFKKAESESDQLRISSVNLIDLCREVYLCFVHEAKRKKIQLEFTASTDCLNIYMDREKTEIVLFNLLSNAMKFTPNRGKISVRVEGTEDTVIMFVEDTGCGIPAEVGDKLFSRFYQVSDLAATSTGGFGLGLYLVKNFVERQAGTVSYQSEIGKGTSFTITLQKGKSHFKDLVVVEQSTSTSEFLKELIDAETTANDIVSTENPGEEQPLSELKTLLIIDDHEDMREYLRQLFKLDYHVLAASNGEEGLKIINDQWPDIVICDVMMQGMTGIEVCTAIKENMTTSHVPVVLLTASASNEIKLKGIEGGADDYIGKPFDKDILKARVSGLLKSRNTLQQYFYNEITLNNNPHCVSIEYKAFLDSCIKIVEEHITDPDFNLQSLAAELSMSYSSIYKKIKMISGQPANSFIRSIRLRKAAQLFVHTDLNILETAYAVGIKDIKYFREQFKKLFDSKPSEYIKKYRKNFKNSIVGQMADRR</sequence>
<dbReference type="EMBL" id="CP043450">
    <property type="protein sequence ID" value="QEM10681.1"/>
    <property type="molecule type" value="Genomic_DNA"/>
</dbReference>
<dbReference type="InterPro" id="IPR036890">
    <property type="entry name" value="HATPase_C_sf"/>
</dbReference>
<dbReference type="EC" id="2.7.13.3" evidence="2"/>
<evidence type="ECO:0000259" key="15">
    <source>
        <dbReference type="PROSITE" id="PS50110"/>
    </source>
</evidence>
<evidence type="ECO:0000259" key="14">
    <source>
        <dbReference type="PROSITE" id="PS50109"/>
    </source>
</evidence>
<dbReference type="InterPro" id="IPR018060">
    <property type="entry name" value="HTH_AraC"/>
</dbReference>
<feature type="modified residue" description="4-aspartylphosphate" evidence="11">
    <location>
        <position position="1163"/>
    </location>
</feature>
<dbReference type="Pfam" id="PF00512">
    <property type="entry name" value="HisKA"/>
    <property type="match status" value="1"/>
</dbReference>
<dbReference type="SMART" id="SM00387">
    <property type="entry name" value="HATPase_c"/>
    <property type="match status" value="1"/>
</dbReference>
<feature type="transmembrane region" description="Helical" evidence="12">
    <location>
        <begin position="796"/>
        <end position="816"/>
    </location>
</feature>
<dbReference type="Proteomes" id="UP000251402">
    <property type="component" value="Chromosome"/>
</dbReference>
<evidence type="ECO:0000256" key="3">
    <source>
        <dbReference type="ARBA" id="ARBA00022553"/>
    </source>
</evidence>
<feature type="domain" description="HTH araC/xylS-type" evidence="13">
    <location>
        <begin position="1262"/>
        <end position="1361"/>
    </location>
</feature>
<keyword evidence="4" id="KW-0808">Transferase</keyword>
<protein>
    <recommendedName>
        <fullName evidence="2">histidine kinase</fullName>
        <ecNumber evidence="2">2.7.13.3</ecNumber>
    </recommendedName>
</protein>
<dbReference type="SUPFAM" id="SSF52172">
    <property type="entry name" value="CheY-like"/>
    <property type="match status" value="1"/>
</dbReference>
<dbReference type="InterPro" id="IPR015943">
    <property type="entry name" value="WD40/YVTN_repeat-like_dom_sf"/>
</dbReference>
<dbReference type="InterPro" id="IPR011110">
    <property type="entry name" value="Reg_prop"/>
</dbReference>
<dbReference type="SUPFAM" id="SSF46689">
    <property type="entry name" value="Homeodomain-like"/>
    <property type="match status" value="1"/>
</dbReference>
<dbReference type="Gene3D" id="2.60.40.10">
    <property type="entry name" value="Immunoglobulins"/>
    <property type="match status" value="1"/>
</dbReference>
<dbReference type="InterPro" id="IPR005467">
    <property type="entry name" value="His_kinase_dom"/>
</dbReference>
<keyword evidence="7" id="KW-0067">ATP-binding</keyword>
<dbReference type="CDD" id="cd00082">
    <property type="entry name" value="HisKA"/>
    <property type="match status" value="1"/>
</dbReference>
<keyword evidence="12" id="KW-0812">Transmembrane</keyword>
<dbReference type="InterPro" id="IPR009057">
    <property type="entry name" value="Homeodomain-like_sf"/>
</dbReference>
<keyword evidence="3 11" id="KW-0597">Phosphoprotein</keyword>
<keyword evidence="5" id="KW-0547">Nucleotide-binding</keyword>
<reference evidence="16" key="1">
    <citation type="submission" date="2019-08" db="EMBL/GenBank/DDBJ databases">
        <title>Comparative genome analysis confer to the adaptation heavy metal polluted environment.</title>
        <authorList>
            <person name="Li Y."/>
        </authorList>
    </citation>
    <scope>NUCLEOTIDE SEQUENCE [LARGE SCALE GENOMIC DNA]</scope>
    <source>
        <strain evidence="16">P1</strain>
    </source>
</reference>
<dbReference type="FunFam" id="3.30.565.10:FF:000037">
    <property type="entry name" value="Hybrid sensor histidine kinase/response regulator"/>
    <property type="match status" value="1"/>
</dbReference>
<dbReference type="Gene3D" id="2.130.10.10">
    <property type="entry name" value="YVTN repeat-like/Quinoprotein amine dehydrogenase"/>
    <property type="match status" value="4"/>
</dbReference>
<dbReference type="Pfam" id="PF12833">
    <property type="entry name" value="HTH_18"/>
    <property type="match status" value="1"/>
</dbReference>
<evidence type="ECO:0000256" key="7">
    <source>
        <dbReference type="ARBA" id="ARBA00022840"/>
    </source>
</evidence>
<dbReference type="SMART" id="SM00342">
    <property type="entry name" value="HTH_ARAC"/>
    <property type="match status" value="1"/>
</dbReference>
<dbReference type="GO" id="GO:0043565">
    <property type="term" value="F:sequence-specific DNA binding"/>
    <property type="evidence" value="ECO:0007669"/>
    <property type="project" value="InterPro"/>
</dbReference>
<dbReference type="PRINTS" id="PR00344">
    <property type="entry name" value="BCTRLSENSOR"/>
</dbReference>
<dbReference type="PANTHER" id="PTHR43547">
    <property type="entry name" value="TWO-COMPONENT HISTIDINE KINASE"/>
    <property type="match status" value="1"/>
</dbReference>
<dbReference type="CDD" id="cd00075">
    <property type="entry name" value="HATPase"/>
    <property type="match status" value="1"/>
</dbReference>
<dbReference type="SMART" id="SM00448">
    <property type="entry name" value="REC"/>
    <property type="match status" value="1"/>
</dbReference>
<dbReference type="Pfam" id="PF07494">
    <property type="entry name" value="Reg_prop"/>
    <property type="match status" value="6"/>
</dbReference>
<evidence type="ECO:0000256" key="1">
    <source>
        <dbReference type="ARBA" id="ARBA00000085"/>
    </source>
</evidence>
<dbReference type="GO" id="GO:0000155">
    <property type="term" value="F:phosphorelay sensor kinase activity"/>
    <property type="evidence" value="ECO:0007669"/>
    <property type="project" value="InterPro"/>
</dbReference>
<evidence type="ECO:0000256" key="2">
    <source>
        <dbReference type="ARBA" id="ARBA00012438"/>
    </source>
</evidence>
<dbReference type="InterPro" id="IPR013783">
    <property type="entry name" value="Ig-like_fold"/>
</dbReference>
<dbReference type="SUPFAM" id="SSF47384">
    <property type="entry name" value="Homodimeric domain of signal transducing histidine kinase"/>
    <property type="match status" value="1"/>
</dbReference>
<gene>
    <name evidence="16" type="ORF">DEO27_011825</name>
</gene>
<evidence type="ECO:0000256" key="9">
    <source>
        <dbReference type="ARBA" id="ARBA00023015"/>
    </source>
</evidence>
<dbReference type="FunFam" id="2.60.40.10:FF:000791">
    <property type="entry name" value="Two-component system sensor histidine kinase/response regulator"/>
    <property type="match status" value="1"/>
</dbReference>
<feature type="domain" description="Histidine kinase" evidence="14">
    <location>
        <begin position="850"/>
        <end position="1066"/>
    </location>
</feature>
<evidence type="ECO:0000256" key="4">
    <source>
        <dbReference type="ARBA" id="ARBA00022679"/>
    </source>
</evidence>
<dbReference type="SUPFAM" id="SSF55874">
    <property type="entry name" value="ATPase domain of HSP90 chaperone/DNA topoisomerase II/histidine kinase"/>
    <property type="match status" value="1"/>
</dbReference>
<keyword evidence="17" id="KW-1185">Reference proteome</keyword>
<dbReference type="InterPro" id="IPR036097">
    <property type="entry name" value="HisK_dim/P_sf"/>
</dbReference>
<evidence type="ECO:0000256" key="8">
    <source>
        <dbReference type="ARBA" id="ARBA00023012"/>
    </source>
</evidence>
<dbReference type="GO" id="GO:0003700">
    <property type="term" value="F:DNA-binding transcription factor activity"/>
    <property type="evidence" value="ECO:0007669"/>
    <property type="project" value="InterPro"/>
</dbReference>
<dbReference type="PROSITE" id="PS01124">
    <property type="entry name" value="HTH_ARAC_FAMILY_2"/>
    <property type="match status" value="1"/>
</dbReference>
<dbReference type="SMART" id="SM00388">
    <property type="entry name" value="HisKA"/>
    <property type="match status" value="1"/>
</dbReference>
<keyword evidence="6" id="KW-0418">Kinase</keyword>
<organism evidence="16 17">
    <name type="scientific">Mucilaginibacter rubeus</name>
    <dbReference type="NCBI Taxonomy" id="2027860"/>
    <lineage>
        <taxon>Bacteria</taxon>
        <taxon>Pseudomonadati</taxon>
        <taxon>Bacteroidota</taxon>
        <taxon>Sphingobacteriia</taxon>
        <taxon>Sphingobacteriales</taxon>
        <taxon>Sphingobacteriaceae</taxon>
        <taxon>Mucilaginibacter</taxon>
    </lineage>
</organism>
<evidence type="ECO:0000256" key="6">
    <source>
        <dbReference type="ARBA" id="ARBA00022777"/>
    </source>
</evidence>
<dbReference type="CDD" id="cd00146">
    <property type="entry name" value="PKD"/>
    <property type="match status" value="1"/>
</dbReference>
<evidence type="ECO:0000256" key="12">
    <source>
        <dbReference type="SAM" id="Phobius"/>
    </source>
</evidence>
<dbReference type="InterPro" id="IPR003661">
    <property type="entry name" value="HisK_dim/P_dom"/>
</dbReference>
<name>A0A5C1I0B4_9SPHI</name>
<evidence type="ECO:0000256" key="5">
    <source>
        <dbReference type="ARBA" id="ARBA00022741"/>
    </source>
</evidence>
<feature type="domain" description="Response regulatory" evidence="15">
    <location>
        <begin position="1115"/>
        <end position="1230"/>
    </location>
</feature>
<keyword evidence="8" id="KW-0902">Two-component regulatory system</keyword>
<dbReference type="Pfam" id="PF07495">
    <property type="entry name" value="Y_Y_Y"/>
    <property type="match status" value="1"/>
</dbReference>
<dbReference type="SUPFAM" id="SSF63829">
    <property type="entry name" value="Calcium-dependent phosphotriesterase"/>
    <property type="match status" value="2"/>
</dbReference>
<evidence type="ECO:0000259" key="13">
    <source>
        <dbReference type="PROSITE" id="PS01124"/>
    </source>
</evidence>
<dbReference type="Gene3D" id="1.10.10.60">
    <property type="entry name" value="Homeodomain-like"/>
    <property type="match status" value="1"/>
</dbReference>
<evidence type="ECO:0000256" key="11">
    <source>
        <dbReference type="PROSITE-ProRule" id="PRU00169"/>
    </source>
</evidence>
<evidence type="ECO:0000313" key="17">
    <source>
        <dbReference type="Proteomes" id="UP000251402"/>
    </source>
</evidence>
<dbReference type="KEGG" id="mrub:DEO27_011825"/>
<dbReference type="InterPro" id="IPR004358">
    <property type="entry name" value="Sig_transdc_His_kin-like_C"/>
</dbReference>
<dbReference type="Pfam" id="PF00072">
    <property type="entry name" value="Response_reg"/>
    <property type="match status" value="1"/>
</dbReference>
<keyword evidence="12" id="KW-0472">Membrane</keyword>
<dbReference type="InterPro" id="IPR011123">
    <property type="entry name" value="Y_Y_Y"/>
</dbReference>
<dbReference type="OrthoDB" id="9809670at2"/>
<dbReference type="GO" id="GO:0005524">
    <property type="term" value="F:ATP binding"/>
    <property type="evidence" value="ECO:0007669"/>
    <property type="project" value="UniProtKB-KW"/>
</dbReference>
<dbReference type="Gene3D" id="3.30.565.10">
    <property type="entry name" value="Histidine kinase-like ATPase, C-terminal domain"/>
    <property type="match status" value="1"/>
</dbReference>
<dbReference type="PANTHER" id="PTHR43547:SF2">
    <property type="entry name" value="HYBRID SIGNAL TRANSDUCTION HISTIDINE KINASE C"/>
    <property type="match status" value="1"/>
</dbReference>
<dbReference type="Pfam" id="PF02518">
    <property type="entry name" value="HATPase_c"/>
    <property type="match status" value="1"/>
</dbReference>
<keyword evidence="9" id="KW-0805">Transcription regulation</keyword>
<keyword evidence="12" id="KW-1133">Transmembrane helix</keyword>
<dbReference type="Gene3D" id="3.40.50.2300">
    <property type="match status" value="1"/>
</dbReference>
<dbReference type="InterPro" id="IPR003594">
    <property type="entry name" value="HATPase_dom"/>
</dbReference>
<dbReference type="PROSITE" id="PS50110">
    <property type="entry name" value="RESPONSE_REGULATORY"/>
    <property type="match status" value="1"/>
</dbReference>
<evidence type="ECO:0000256" key="10">
    <source>
        <dbReference type="ARBA" id="ARBA00023163"/>
    </source>
</evidence>
<dbReference type="InterPro" id="IPR001789">
    <property type="entry name" value="Sig_transdc_resp-reg_receiver"/>
</dbReference>
<dbReference type="InterPro" id="IPR011006">
    <property type="entry name" value="CheY-like_superfamily"/>
</dbReference>